<proteinExistence type="predicted"/>
<reference evidence="1 2" key="1">
    <citation type="submission" date="2015-05" db="EMBL/GenBank/DDBJ databases">
        <authorList>
            <person name="Dickey A."/>
            <person name="Clawson M."/>
            <person name="Bono J."/>
            <person name="Loy J.D."/>
        </authorList>
    </citation>
    <scope>NUCLEOTIDE SEQUENCE [LARGE SCALE GENOMIC DNA]</scope>
    <source>
        <strain evidence="1 2">22581</strain>
    </source>
</reference>
<dbReference type="InterPro" id="IPR020518">
    <property type="entry name" value="Tscrpt_reg_PrtN"/>
</dbReference>
<dbReference type="GO" id="GO:0006355">
    <property type="term" value="P:regulation of DNA-templated transcription"/>
    <property type="evidence" value="ECO:0007669"/>
    <property type="project" value="InterPro"/>
</dbReference>
<organism evidence="1 2">
    <name type="scientific">Moraxella bovoculi</name>
    <dbReference type="NCBI Taxonomy" id="386891"/>
    <lineage>
        <taxon>Bacteria</taxon>
        <taxon>Pseudomonadati</taxon>
        <taxon>Pseudomonadota</taxon>
        <taxon>Gammaproteobacteria</taxon>
        <taxon>Moraxellales</taxon>
        <taxon>Moraxellaceae</taxon>
        <taxon>Moraxella</taxon>
    </lineage>
</organism>
<evidence type="ECO:0008006" key="3">
    <source>
        <dbReference type="Google" id="ProtNLM"/>
    </source>
</evidence>
<protein>
    <recommendedName>
        <fullName evidence="3">Pyocin activator protein PrtN</fullName>
    </recommendedName>
</protein>
<dbReference type="Proteomes" id="UP000077465">
    <property type="component" value="Chromosome"/>
</dbReference>
<evidence type="ECO:0000313" key="1">
    <source>
        <dbReference type="EMBL" id="AKG08067.1"/>
    </source>
</evidence>
<gene>
    <name evidence="1" type="ORF">AAX06_07795</name>
</gene>
<accession>A0AAC8PX40</accession>
<dbReference type="AlphaFoldDB" id="A0AAC8PX40"/>
<name>A0AAC8PX40_9GAMM</name>
<dbReference type="EMBL" id="CP011376">
    <property type="protein sequence ID" value="AKG08067.1"/>
    <property type="molecule type" value="Genomic_DNA"/>
</dbReference>
<sequence length="86" mass="9670">MTTMQMLAMQYGFKSLIPLETVAKDYLSNISTTELHRKAKNQQLGFACVNTGSDKRPKYLVPVENLASWIDSIKTEAVLDHQAMHA</sequence>
<evidence type="ECO:0000313" key="2">
    <source>
        <dbReference type="Proteomes" id="UP000077465"/>
    </source>
</evidence>
<dbReference type="Pfam" id="PF11112">
    <property type="entry name" value="PyocinActivator"/>
    <property type="match status" value="1"/>
</dbReference>